<dbReference type="EMBL" id="ML976698">
    <property type="protein sequence ID" value="KAF1970856.1"/>
    <property type="molecule type" value="Genomic_DNA"/>
</dbReference>
<evidence type="ECO:0000313" key="1">
    <source>
        <dbReference type="EMBL" id="KAF1970856.1"/>
    </source>
</evidence>
<keyword evidence="2" id="KW-1185">Reference proteome</keyword>
<name>A0A6A5V782_9PLEO</name>
<dbReference type="AlphaFoldDB" id="A0A6A5V782"/>
<dbReference type="OrthoDB" id="66881at2759"/>
<evidence type="ECO:0000313" key="2">
    <source>
        <dbReference type="Proteomes" id="UP000800036"/>
    </source>
</evidence>
<accession>A0A6A5V782</accession>
<sequence length="140" mass="15859">MGFPGGYWPLLEMQARAIVRDWTDPLPVTTLSQQAQHTELIKYYQDLRTAVKECRKAEIPRNPFGDNVGLLEQASRELELERFDLEFSETEGFVCSARYTEPGSDKTEPMKTLMALQAVQQKSRGGGYLARAVFHGFLGE</sequence>
<protein>
    <submittedName>
        <fullName evidence="1">Uncharacterized protein</fullName>
    </submittedName>
</protein>
<organism evidence="1 2">
    <name type="scientific">Bimuria novae-zelandiae CBS 107.79</name>
    <dbReference type="NCBI Taxonomy" id="1447943"/>
    <lineage>
        <taxon>Eukaryota</taxon>
        <taxon>Fungi</taxon>
        <taxon>Dikarya</taxon>
        <taxon>Ascomycota</taxon>
        <taxon>Pezizomycotina</taxon>
        <taxon>Dothideomycetes</taxon>
        <taxon>Pleosporomycetidae</taxon>
        <taxon>Pleosporales</taxon>
        <taxon>Massarineae</taxon>
        <taxon>Didymosphaeriaceae</taxon>
        <taxon>Bimuria</taxon>
    </lineage>
</organism>
<gene>
    <name evidence="1" type="ORF">BU23DRAFT_556555</name>
</gene>
<reference evidence="1" key="1">
    <citation type="journal article" date="2020" name="Stud. Mycol.">
        <title>101 Dothideomycetes genomes: a test case for predicting lifestyles and emergence of pathogens.</title>
        <authorList>
            <person name="Haridas S."/>
            <person name="Albert R."/>
            <person name="Binder M."/>
            <person name="Bloem J."/>
            <person name="Labutti K."/>
            <person name="Salamov A."/>
            <person name="Andreopoulos B."/>
            <person name="Baker S."/>
            <person name="Barry K."/>
            <person name="Bills G."/>
            <person name="Bluhm B."/>
            <person name="Cannon C."/>
            <person name="Castanera R."/>
            <person name="Culley D."/>
            <person name="Daum C."/>
            <person name="Ezra D."/>
            <person name="Gonzalez J."/>
            <person name="Henrissat B."/>
            <person name="Kuo A."/>
            <person name="Liang C."/>
            <person name="Lipzen A."/>
            <person name="Lutzoni F."/>
            <person name="Magnuson J."/>
            <person name="Mondo S."/>
            <person name="Nolan M."/>
            <person name="Ohm R."/>
            <person name="Pangilinan J."/>
            <person name="Park H.-J."/>
            <person name="Ramirez L."/>
            <person name="Alfaro M."/>
            <person name="Sun H."/>
            <person name="Tritt A."/>
            <person name="Yoshinaga Y."/>
            <person name="Zwiers L.-H."/>
            <person name="Turgeon B."/>
            <person name="Goodwin S."/>
            <person name="Spatafora J."/>
            <person name="Crous P."/>
            <person name="Grigoriev I."/>
        </authorList>
    </citation>
    <scope>NUCLEOTIDE SEQUENCE</scope>
    <source>
        <strain evidence="1">CBS 107.79</strain>
    </source>
</reference>
<dbReference type="Proteomes" id="UP000800036">
    <property type="component" value="Unassembled WGS sequence"/>
</dbReference>
<proteinExistence type="predicted"/>